<dbReference type="PROSITE" id="PS50222">
    <property type="entry name" value="EF_HAND_2"/>
    <property type="match status" value="1"/>
</dbReference>
<comment type="caution">
    <text evidence="3">The sequence shown here is derived from an EMBL/GenBank/DDBJ whole genome shotgun (WGS) entry which is preliminary data.</text>
</comment>
<feature type="domain" description="EF-hand" evidence="2">
    <location>
        <begin position="35"/>
        <end position="70"/>
    </location>
</feature>
<sequence>MSDKTTNSPSNASTLISSKKILSDFQDRMLEWMNKNYGRILDIFRRFDSDNSGTISYQEFAAGMKDLGAPASQVEIYLMAMSLDVDGDQQLDYNEFKKLRPGQRRPIEPVKKIESIEEDDEPTSKLKPCPHCKVGLWEPIVESVSGNVMLRVLTPRHLCRYIMLDLRSSSFQNLTTMPGCISSKVPSNISIYGISLMVKRELGPCALNVRIYHQKEEGTPEEMEPSWKLAEIGFVGTMPPEEPQPLMLLYDYDYPFLDCPILMANFST</sequence>
<dbReference type="CDD" id="cd00051">
    <property type="entry name" value="EFh"/>
    <property type="match status" value="1"/>
</dbReference>
<dbReference type="InterPro" id="IPR018247">
    <property type="entry name" value="EF_Hand_1_Ca_BS"/>
</dbReference>
<name>A0AAD9R3X1_ACRCE</name>
<evidence type="ECO:0000256" key="1">
    <source>
        <dbReference type="ARBA" id="ARBA00022837"/>
    </source>
</evidence>
<dbReference type="GO" id="GO:0005509">
    <property type="term" value="F:calcium ion binding"/>
    <property type="evidence" value="ECO:0007669"/>
    <property type="project" value="InterPro"/>
</dbReference>
<keyword evidence="4" id="KW-1185">Reference proteome</keyword>
<proteinExistence type="predicted"/>
<protein>
    <submittedName>
        <fullName evidence="3">Dystonin</fullName>
    </submittedName>
</protein>
<dbReference type="EMBL" id="JARQWQ010000004">
    <property type="protein sequence ID" value="KAK2572378.1"/>
    <property type="molecule type" value="Genomic_DNA"/>
</dbReference>
<evidence type="ECO:0000259" key="2">
    <source>
        <dbReference type="PROSITE" id="PS50222"/>
    </source>
</evidence>
<dbReference type="Gene3D" id="1.10.238.10">
    <property type="entry name" value="EF-hand"/>
    <property type="match status" value="1"/>
</dbReference>
<dbReference type="InterPro" id="IPR011992">
    <property type="entry name" value="EF-hand-dom_pair"/>
</dbReference>
<evidence type="ECO:0000313" key="3">
    <source>
        <dbReference type="EMBL" id="KAK2572378.1"/>
    </source>
</evidence>
<dbReference type="Pfam" id="PF13499">
    <property type="entry name" value="EF-hand_7"/>
    <property type="match status" value="1"/>
</dbReference>
<dbReference type="Proteomes" id="UP001249851">
    <property type="component" value="Unassembled WGS sequence"/>
</dbReference>
<reference evidence="3" key="1">
    <citation type="journal article" date="2023" name="G3 (Bethesda)">
        <title>Whole genome assembly and annotation of the endangered Caribbean coral Acropora cervicornis.</title>
        <authorList>
            <person name="Selwyn J.D."/>
            <person name="Vollmer S.V."/>
        </authorList>
    </citation>
    <scope>NUCLEOTIDE SEQUENCE</scope>
    <source>
        <strain evidence="3">K2</strain>
    </source>
</reference>
<dbReference type="InterPro" id="IPR002048">
    <property type="entry name" value="EF_hand_dom"/>
</dbReference>
<reference evidence="3" key="2">
    <citation type="journal article" date="2023" name="Science">
        <title>Genomic signatures of disease resistance in endangered staghorn corals.</title>
        <authorList>
            <person name="Vollmer S.V."/>
            <person name="Selwyn J.D."/>
            <person name="Despard B.A."/>
            <person name="Roesel C.L."/>
        </authorList>
    </citation>
    <scope>NUCLEOTIDE SEQUENCE</scope>
    <source>
        <strain evidence="3">K2</strain>
    </source>
</reference>
<dbReference type="SMART" id="SM00054">
    <property type="entry name" value="EFh"/>
    <property type="match status" value="2"/>
</dbReference>
<dbReference type="SUPFAM" id="SSF47473">
    <property type="entry name" value="EF-hand"/>
    <property type="match status" value="1"/>
</dbReference>
<gene>
    <name evidence="3" type="ORF">P5673_002617</name>
</gene>
<dbReference type="AlphaFoldDB" id="A0AAD9R3X1"/>
<dbReference type="PROSITE" id="PS00018">
    <property type="entry name" value="EF_HAND_1"/>
    <property type="match status" value="2"/>
</dbReference>
<keyword evidence="1" id="KW-0106">Calcium</keyword>
<organism evidence="3 4">
    <name type="scientific">Acropora cervicornis</name>
    <name type="common">Staghorn coral</name>
    <dbReference type="NCBI Taxonomy" id="6130"/>
    <lineage>
        <taxon>Eukaryota</taxon>
        <taxon>Metazoa</taxon>
        <taxon>Cnidaria</taxon>
        <taxon>Anthozoa</taxon>
        <taxon>Hexacorallia</taxon>
        <taxon>Scleractinia</taxon>
        <taxon>Astrocoeniina</taxon>
        <taxon>Acroporidae</taxon>
        <taxon>Acropora</taxon>
    </lineage>
</organism>
<evidence type="ECO:0000313" key="4">
    <source>
        <dbReference type="Proteomes" id="UP001249851"/>
    </source>
</evidence>
<accession>A0AAD9R3X1</accession>